<organism evidence="8 9">
    <name type="scientific">Aspergillus pseudodeflectus</name>
    <dbReference type="NCBI Taxonomy" id="176178"/>
    <lineage>
        <taxon>Eukaryota</taxon>
        <taxon>Fungi</taxon>
        <taxon>Dikarya</taxon>
        <taxon>Ascomycota</taxon>
        <taxon>Pezizomycotina</taxon>
        <taxon>Eurotiomycetes</taxon>
        <taxon>Eurotiomycetidae</taxon>
        <taxon>Eurotiales</taxon>
        <taxon>Aspergillaceae</taxon>
        <taxon>Aspergillus</taxon>
        <taxon>Aspergillus subgen. Nidulantes</taxon>
    </lineage>
</organism>
<evidence type="ECO:0000313" key="8">
    <source>
        <dbReference type="EMBL" id="KAL2844399.1"/>
    </source>
</evidence>
<dbReference type="EMBL" id="JBFXLR010000041">
    <property type="protein sequence ID" value="KAL2844399.1"/>
    <property type="molecule type" value="Genomic_DNA"/>
</dbReference>
<evidence type="ECO:0000256" key="2">
    <source>
        <dbReference type="ARBA" id="ARBA00023015"/>
    </source>
</evidence>
<feature type="domain" description="Xylanolytic transcriptional activator regulatory" evidence="7">
    <location>
        <begin position="217"/>
        <end position="288"/>
    </location>
</feature>
<dbReference type="InterPro" id="IPR007219">
    <property type="entry name" value="XnlR_reg_dom"/>
</dbReference>
<evidence type="ECO:0000256" key="5">
    <source>
        <dbReference type="ARBA" id="ARBA00023242"/>
    </source>
</evidence>
<evidence type="ECO:0000256" key="1">
    <source>
        <dbReference type="ARBA" id="ARBA00022833"/>
    </source>
</evidence>
<feature type="compositionally biased region" description="Polar residues" evidence="6">
    <location>
        <begin position="26"/>
        <end position="45"/>
    </location>
</feature>
<accession>A0ABR4JWM5</accession>
<keyword evidence="1" id="KW-0862">Zinc</keyword>
<evidence type="ECO:0000259" key="7">
    <source>
        <dbReference type="SMART" id="SM00906"/>
    </source>
</evidence>
<evidence type="ECO:0000313" key="9">
    <source>
        <dbReference type="Proteomes" id="UP001610444"/>
    </source>
</evidence>
<feature type="region of interest" description="Disordered" evidence="6">
    <location>
        <begin position="14"/>
        <end position="59"/>
    </location>
</feature>
<dbReference type="GeneID" id="98158446"/>
<keyword evidence="5" id="KW-0539">Nucleus</keyword>
<keyword evidence="3" id="KW-0238">DNA-binding</keyword>
<dbReference type="Pfam" id="PF04082">
    <property type="entry name" value="Fungal_trans"/>
    <property type="match status" value="1"/>
</dbReference>
<evidence type="ECO:0000256" key="4">
    <source>
        <dbReference type="ARBA" id="ARBA00023163"/>
    </source>
</evidence>
<keyword evidence="4" id="KW-0804">Transcription</keyword>
<keyword evidence="9" id="KW-1185">Reference proteome</keyword>
<protein>
    <recommendedName>
        <fullName evidence="7">Xylanolytic transcriptional activator regulatory domain-containing protein</fullName>
    </recommendedName>
</protein>
<reference evidence="8 9" key="1">
    <citation type="submission" date="2024-07" db="EMBL/GenBank/DDBJ databases">
        <title>Section-level genome sequencing and comparative genomics of Aspergillus sections Usti and Cavernicolus.</title>
        <authorList>
            <consortium name="Lawrence Berkeley National Laboratory"/>
            <person name="Nybo J.L."/>
            <person name="Vesth T.C."/>
            <person name="Theobald S."/>
            <person name="Frisvad J.C."/>
            <person name="Larsen T.O."/>
            <person name="Kjaerboelling I."/>
            <person name="Rothschild-Mancinelli K."/>
            <person name="Lyhne E.K."/>
            <person name="Kogle M.E."/>
            <person name="Barry K."/>
            <person name="Clum A."/>
            <person name="Na H."/>
            <person name="Ledsgaard L."/>
            <person name="Lin J."/>
            <person name="Lipzen A."/>
            <person name="Kuo A."/>
            <person name="Riley R."/>
            <person name="Mondo S."/>
            <person name="LaButti K."/>
            <person name="Haridas S."/>
            <person name="Pangalinan J."/>
            <person name="Salamov A.A."/>
            <person name="Simmons B.A."/>
            <person name="Magnuson J.K."/>
            <person name="Chen J."/>
            <person name="Drula E."/>
            <person name="Henrissat B."/>
            <person name="Wiebenga A."/>
            <person name="Lubbers R.J."/>
            <person name="Gomes A.C."/>
            <person name="Macurrencykelacurrency M.R."/>
            <person name="Stajich J."/>
            <person name="Grigoriev I.V."/>
            <person name="Mortensen U.H."/>
            <person name="De vries R.P."/>
            <person name="Baker S.E."/>
            <person name="Andersen M.R."/>
        </authorList>
    </citation>
    <scope>NUCLEOTIDE SEQUENCE [LARGE SCALE GENOMIC DNA]</scope>
    <source>
        <strain evidence="8 9">CBS 756.74</strain>
    </source>
</reference>
<gene>
    <name evidence="8" type="ORF">BJX68DRAFT_257105</name>
</gene>
<keyword evidence="2" id="KW-0805">Transcription regulation</keyword>
<sequence>MLIVCIIGHKNGDSKCMSHPRKRRQYPNSLSSPVSKRTRSSTSDFSIPGFTLPVGPKKEQQHHVVPTYRRPGQYLGRNVAVDDAMMLTSPTNEISAVSSAECRLLKDQGALTLPPEQVQTDLIATFIDFGHVWTPVIDSAWLDTPKPSLLLLQSIFVAASRLTTQPNEYGSTADFYRRAKLLFFFGNERNALISIASAILLSWYSPVGPETVATDTSAFWLRTAESIAFQIGLHKEPAVTDPQRALRRRIWWTLVLLDCITSATLGRPQSINPSDSASNMQPPTLDDFTTQDLPARTFPVYVSIAQLLGTIAQRRLRRDLWPEHTRTLETSLFRWVKHDFPTISGPSLSSSLETRQVLVMYFASLILLDRPQGQGPSTDSPLAVRSLLCASFIVGIYRNFLEKDELCRLGPASPFYALVAGLVLIPTYKTEPLWETANEDTVILKACLQILSKQWGAAISALRTLQKLSDDALSHFPPTGAETELKIPRLGDETRPFFEGFDRRWCRLWGPIVDRTHEGGVSDLNGSLRSILDNYAASRPWGDVPRPADVPEVEAEALDALRGGGGGTSAWEGGLGGEWLLEGGSSL</sequence>
<dbReference type="Proteomes" id="UP001610444">
    <property type="component" value="Unassembled WGS sequence"/>
</dbReference>
<name>A0ABR4JWM5_9EURO</name>
<dbReference type="PANTHER" id="PTHR47171:SF2">
    <property type="entry name" value="TRANSCRIPTION FACTOR, PUTATIVE-RELATED"/>
    <property type="match status" value="1"/>
</dbReference>
<evidence type="ECO:0000256" key="3">
    <source>
        <dbReference type="ARBA" id="ARBA00023125"/>
    </source>
</evidence>
<dbReference type="CDD" id="cd12148">
    <property type="entry name" value="fungal_TF_MHR"/>
    <property type="match status" value="1"/>
</dbReference>
<dbReference type="InterPro" id="IPR052073">
    <property type="entry name" value="Amide_Lactam_Regulators"/>
</dbReference>
<evidence type="ECO:0000256" key="6">
    <source>
        <dbReference type="SAM" id="MobiDB-lite"/>
    </source>
</evidence>
<dbReference type="RefSeq" id="XP_070896094.1">
    <property type="nucleotide sequence ID" value="XM_071043282.1"/>
</dbReference>
<dbReference type="PANTHER" id="PTHR47171">
    <property type="entry name" value="FARA-RELATED"/>
    <property type="match status" value="1"/>
</dbReference>
<comment type="caution">
    <text evidence="8">The sequence shown here is derived from an EMBL/GenBank/DDBJ whole genome shotgun (WGS) entry which is preliminary data.</text>
</comment>
<proteinExistence type="predicted"/>
<dbReference type="SMART" id="SM00906">
    <property type="entry name" value="Fungal_trans"/>
    <property type="match status" value="1"/>
</dbReference>